<gene>
    <name evidence="3" type="ORF">AAM4_2043</name>
</gene>
<protein>
    <submittedName>
        <fullName evidence="3">Lantibiotic ABC super ATP binding cassette transporter, permease protein</fullName>
    </submittedName>
</protein>
<evidence type="ECO:0000313" key="3">
    <source>
        <dbReference type="EMBL" id="CED91875.1"/>
    </source>
</evidence>
<sequence length="276" mass="28696">MPATSVSRGTPAPISVTQTPTAKKGTWPALLTVEALKLRRSLVWWVVAVLPVLTVISGSVNFAMNQEVLAPTWETFAGQVTLFYGLFFFSIAVALLLAAAWRPEHRGSSWNYMATTPHSPAAVALAKTGVILMPVAAMQLLLIALTWLSGIVFLHLGGGLPVGFAVSALLAVVAAVPLVGLQSLLSMRMRSFAAPVALGLAGTVIGIAVAYQSRAVAGLWPYSLVTRALTLGSNALTDAGGLDWAGIGPVLAWAVAGGAVFWTLLARMAGSATPRV</sequence>
<dbReference type="CDD" id="cd21809">
    <property type="entry name" value="ABC-2_lan_permease-like"/>
    <property type="match status" value="1"/>
</dbReference>
<accession>A0A1L7RD19</accession>
<feature type="transmembrane region" description="Helical" evidence="2">
    <location>
        <begin position="82"/>
        <end position="101"/>
    </location>
</feature>
<feature type="transmembrane region" description="Helical" evidence="2">
    <location>
        <begin position="244"/>
        <end position="265"/>
    </location>
</feature>
<proteinExistence type="predicted"/>
<organism evidence="3">
    <name type="scientific">Actinomyces succiniciruminis</name>
    <dbReference type="NCBI Taxonomy" id="1522002"/>
    <lineage>
        <taxon>Bacteria</taxon>
        <taxon>Bacillati</taxon>
        <taxon>Actinomycetota</taxon>
        <taxon>Actinomycetes</taxon>
        <taxon>Actinomycetales</taxon>
        <taxon>Actinomycetaceae</taxon>
        <taxon>Actinomyces</taxon>
    </lineage>
</organism>
<keyword evidence="2" id="KW-1133">Transmembrane helix</keyword>
<dbReference type="RefSeq" id="WP_210580947.1">
    <property type="nucleotide sequence ID" value="NZ_LK995525.1"/>
</dbReference>
<name>A0A1L7RD19_9ACTO</name>
<reference evidence="3" key="1">
    <citation type="submission" date="2014-07" db="EMBL/GenBank/DDBJ databases">
        <authorList>
            <person name="Zhang J.E."/>
            <person name="Yang H."/>
            <person name="Guo J."/>
            <person name="Deng Z."/>
            <person name="Luo H."/>
            <person name="Luo M."/>
            <person name="Zhao B."/>
        </authorList>
    </citation>
    <scope>NUCLEOTIDE SEQUENCE</scope>
    <source>
        <strain evidence="3">AM4</strain>
    </source>
</reference>
<feature type="region of interest" description="Disordered" evidence="1">
    <location>
        <begin position="1"/>
        <end position="20"/>
    </location>
</feature>
<feature type="transmembrane region" description="Helical" evidence="2">
    <location>
        <begin position="42"/>
        <end position="62"/>
    </location>
</feature>
<keyword evidence="2" id="KW-0472">Membrane</keyword>
<keyword evidence="2" id="KW-0812">Transmembrane</keyword>
<feature type="transmembrane region" description="Helical" evidence="2">
    <location>
        <begin position="160"/>
        <end position="180"/>
    </location>
</feature>
<evidence type="ECO:0000256" key="1">
    <source>
        <dbReference type="SAM" id="MobiDB-lite"/>
    </source>
</evidence>
<dbReference type="Pfam" id="PF12730">
    <property type="entry name" value="ABC2_membrane_4"/>
    <property type="match status" value="1"/>
</dbReference>
<dbReference type="AlphaFoldDB" id="A0A1L7RD19"/>
<feature type="transmembrane region" description="Helical" evidence="2">
    <location>
        <begin position="192"/>
        <end position="211"/>
    </location>
</feature>
<dbReference type="EMBL" id="LK995525">
    <property type="protein sequence ID" value="CED91875.1"/>
    <property type="molecule type" value="Genomic_DNA"/>
</dbReference>
<feature type="transmembrane region" description="Helical" evidence="2">
    <location>
        <begin position="122"/>
        <end position="148"/>
    </location>
</feature>
<evidence type="ECO:0000256" key="2">
    <source>
        <dbReference type="SAM" id="Phobius"/>
    </source>
</evidence>